<organism evidence="1 2">
    <name type="scientific">Paenimyroides baculatum</name>
    <dbReference type="NCBI Taxonomy" id="2608000"/>
    <lineage>
        <taxon>Bacteria</taxon>
        <taxon>Pseudomonadati</taxon>
        <taxon>Bacteroidota</taxon>
        <taxon>Flavobacteriia</taxon>
        <taxon>Flavobacteriales</taxon>
        <taxon>Flavobacteriaceae</taxon>
        <taxon>Paenimyroides</taxon>
    </lineage>
</organism>
<reference evidence="1 2" key="1">
    <citation type="submission" date="2019-09" db="EMBL/GenBank/DDBJ databases">
        <title>Genome sequence and assembly of Flavobacterium sp.</title>
        <authorList>
            <person name="Chhetri G."/>
        </authorList>
    </citation>
    <scope>NUCLEOTIDE SEQUENCE [LARGE SCALE GENOMIC DNA]</scope>
    <source>
        <strain evidence="1 2">SNL9</strain>
    </source>
</reference>
<dbReference type="Proteomes" id="UP000325141">
    <property type="component" value="Unassembled WGS sequence"/>
</dbReference>
<dbReference type="AlphaFoldDB" id="A0A5M6CL60"/>
<evidence type="ECO:0000313" key="1">
    <source>
        <dbReference type="EMBL" id="KAA5533879.1"/>
    </source>
</evidence>
<sequence length="235" mass="27701">MKKSIKITIPKPCGKQEWSSEFISNREQMCLLCSEKVFDATNLSDNQLRKLVSQKDRPKCMKFKQSQLNRPLWVSSNHFNYKQISNAFYGLLVAGLVVSCSVQKQPQKSIAFYEELFQTNHFFSDTLKYVVRGIVVDYKRHDILDNVNVTIYTDNYYHSVIVNPSGQFKIEIPKSKISDTIYLHLNGRRNEFYVGRFREYYDGIFEIKKEELPLNKVFILEEPEPIYIGYYEVEK</sequence>
<gene>
    <name evidence="1" type="ORF">F0460_11125</name>
</gene>
<keyword evidence="2" id="KW-1185">Reference proteome</keyword>
<dbReference type="RefSeq" id="WP_150013224.1">
    <property type="nucleotide sequence ID" value="NZ_VWSG01000008.1"/>
</dbReference>
<evidence type="ECO:0008006" key="3">
    <source>
        <dbReference type="Google" id="ProtNLM"/>
    </source>
</evidence>
<protein>
    <recommendedName>
        <fullName evidence="3">CarboxypepD_reg-like domain-containing protein</fullName>
    </recommendedName>
</protein>
<dbReference type="EMBL" id="VWSG01000008">
    <property type="protein sequence ID" value="KAA5533879.1"/>
    <property type="molecule type" value="Genomic_DNA"/>
</dbReference>
<comment type="caution">
    <text evidence="1">The sequence shown here is derived from an EMBL/GenBank/DDBJ whole genome shotgun (WGS) entry which is preliminary data.</text>
</comment>
<accession>A0A5M6CL60</accession>
<evidence type="ECO:0000313" key="2">
    <source>
        <dbReference type="Proteomes" id="UP000325141"/>
    </source>
</evidence>
<name>A0A5M6CL60_9FLAO</name>
<proteinExistence type="predicted"/>